<evidence type="ECO:0000313" key="1">
    <source>
        <dbReference type="EMBL" id="AXD73901.1"/>
    </source>
</evidence>
<name>A0A344SGB2_SALER</name>
<evidence type="ECO:0000313" key="3">
    <source>
        <dbReference type="EMBL" id="OEH97293.1"/>
    </source>
</evidence>
<reference evidence="3" key="1">
    <citation type="submission" date="2016-09" db="EMBL/GenBank/DDBJ databases">
        <title>Whole Genome Sequencing of Salmonella enterica subsp. enterica serovar Nottingham.</title>
        <authorList>
            <person name="Zheng J."/>
            <person name="Wang H."/>
        </authorList>
    </citation>
    <scope>NUCLEOTIDE SEQUENCE [LARGE SCALE GENOMIC DNA]</scope>
    <source>
        <strain evidence="3">CFSAN055411</strain>
    </source>
</reference>
<dbReference type="Proteomes" id="UP000852880">
    <property type="component" value="Unassembled WGS sequence"/>
</dbReference>
<sequence length="84" mass="9508">MAGWWLPVPQLRVLRALEAGFVLLHYPQTDVYWWVVGGKCTQQGRALRNKGLITVASVGCSPETMRLTPTGKNELGYNRHREID</sequence>
<dbReference type="EMBL" id="RSMR01000002">
    <property type="protein sequence ID" value="MIK90755.1"/>
    <property type="molecule type" value="Genomic_DNA"/>
</dbReference>
<protein>
    <submittedName>
        <fullName evidence="3">Uncharacterized protein</fullName>
    </submittedName>
</protein>
<proteinExistence type="predicted"/>
<evidence type="ECO:0000313" key="4">
    <source>
        <dbReference type="Proteomes" id="UP000251994"/>
    </source>
</evidence>
<accession>A0A344SGB2</accession>
<reference evidence="2" key="3">
    <citation type="submission" date="2018-08" db="EMBL/GenBank/DDBJ databases">
        <authorList>
            <consortium name="GenomeTrakr network: Whole genome sequencing for foodborne pathogen traceback"/>
        </authorList>
    </citation>
    <scope>NUCLEOTIDE SEQUENCE [LARGE SCALE GENOMIC DNA]</scope>
    <source>
        <strain evidence="2">FLUFL-1338</strain>
    </source>
</reference>
<dbReference type="Proteomes" id="UP000251994">
    <property type="component" value="Chromosome"/>
</dbReference>
<dbReference type="Proteomes" id="UP000885283">
    <property type="component" value="Unassembled WGS sequence"/>
</dbReference>
<dbReference type="AlphaFoldDB" id="A0A344SGB2"/>
<dbReference type="EMBL" id="CP030219">
    <property type="protein sequence ID" value="AXD73901.1"/>
    <property type="molecule type" value="Genomic_DNA"/>
</dbReference>
<gene>
    <name evidence="3" type="ORF">BH006_20970</name>
    <name evidence="1" type="ORF">CHC34_25115</name>
    <name evidence="2" type="ORF">KO51_03905</name>
</gene>
<evidence type="ECO:0000313" key="2">
    <source>
        <dbReference type="EMBL" id="MIK90755.1"/>
    </source>
</evidence>
<reference evidence="1 4" key="2">
    <citation type="submission" date="2018-06" db="EMBL/GenBank/DDBJ databases">
        <title>Completed Genome Sequences of 32 Strains from Various Serotypes of Salmonella enterica.</title>
        <authorList>
            <person name="Nash J.H.E."/>
            <person name="Robertson J."/>
            <person name="Bessonov K."/>
        </authorList>
    </citation>
    <scope>NUCLEOTIDE SEQUENCE [LARGE SCALE GENOMIC DNA]</scope>
    <source>
        <strain evidence="1 4">SA20021456</strain>
    </source>
</reference>
<organism evidence="3">
    <name type="scientific">Salmonella enterica</name>
    <name type="common">Salmonella choleraesuis</name>
    <dbReference type="NCBI Taxonomy" id="28901"/>
    <lineage>
        <taxon>Bacteria</taxon>
        <taxon>Pseudomonadati</taxon>
        <taxon>Pseudomonadota</taxon>
        <taxon>Gammaproteobacteria</taxon>
        <taxon>Enterobacterales</taxon>
        <taxon>Enterobacteriaceae</taxon>
        <taxon>Salmonella</taxon>
    </lineage>
</organism>
<dbReference type="EMBL" id="MJEL01000014">
    <property type="protein sequence ID" value="OEH97293.1"/>
    <property type="molecule type" value="Genomic_DNA"/>
</dbReference>